<keyword evidence="3" id="KW-1185">Reference proteome</keyword>
<gene>
    <name evidence="2" type="ORF">TCAP_02544</name>
</gene>
<evidence type="ECO:0000313" key="3">
    <source>
        <dbReference type="Proteomes" id="UP000236621"/>
    </source>
</evidence>
<protein>
    <submittedName>
        <fullName evidence="2">Uncharacterized protein</fullName>
    </submittedName>
</protein>
<evidence type="ECO:0000256" key="1">
    <source>
        <dbReference type="SAM" id="MobiDB-lite"/>
    </source>
</evidence>
<dbReference type="AlphaFoldDB" id="A0A2K3QJ18"/>
<name>A0A2K3QJ18_9HYPO</name>
<feature type="region of interest" description="Disordered" evidence="1">
    <location>
        <begin position="76"/>
        <end position="113"/>
    </location>
</feature>
<reference evidence="2 3" key="1">
    <citation type="submission" date="2017-08" db="EMBL/GenBank/DDBJ databases">
        <title>Harnessing the power of phylogenomics to disentangle the directionality and signatures of interkingdom host jumping in the parasitic fungal genus Tolypocladium.</title>
        <authorList>
            <person name="Quandt C.A."/>
            <person name="Patterson W."/>
            <person name="Spatafora J.W."/>
        </authorList>
    </citation>
    <scope>NUCLEOTIDE SEQUENCE [LARGE SCALE GENOMIC DNA]</scope>
    <source>
        <strain evidence="2 3">CBS 113982</strain>
    </source>
</reference>
<accession>A0A2K3QJ18</accession>
<proteinExistence type="predicted"/>
<evidence type="ECO:0000313" key="2">
    <source>
        <dbReference type="EMBL" id="PNY27526.1"/>
    </source>
</evidence>
<dbReference type="OrthoDB" id="10364052at2759"/>
<comment type="caution">
    <text evidence="2">The sequence shown here is derived from an EMBL/GenBank/DDBJ whole genome shotgun (WGS) entry which is preliminary data.</text>
</comment>
<sequence>MANVASVTEEFCLVPLNDKVSVLESSITVLEDIHHALQSKRGNINFLICELADLDGKTHRLMMQIKLTVMSLRRELPPETPTTPTAPVAPWNTHLTLEESQGEGDTCSDGSRA</sequence>
<dbReference type="Proteomes" id="UP000236621">
    <property type="component" value="Unassembled WGS sequence"/>
</dbReference>
<dbReference type="EMBL" id="NRSZ01000392">
    <property type="protein sequence ID" value="PNY27526.1"/>
    <property type="molecule type" value="Genomic_DNA"/>
</dbReference>
<organism evidence="2 3">
    <name type="scientific">Tolypocladium capitatum</name>
    <dbReference type="NCBI Taxonomy" id="45235"/>
    <lineage>
        <taxon>Eukaryota</taxon>
        <taxon>Fungi</taxon>
        <taxon>Dikarya</taxon>
        <taxon>Ascomycota</taxon>
        <taxon>Pezizomycotina</taxon>
        <taxon>Sordariomycetes</taxon>
        <taxon>Hypocreomycetidae</taxon>
        <taxon>Hypocreales</taxon>
        <taxon>Ophiocordycipitaceae</taxon>
        <taxon>Tolypocladium</taxon>
    </lineage>
</organism>